<evidence type="ECO:0000313" key="2">
    <source>
        <dbReference type="EMBL" id="OQM43064.1"/>
    </source>
</evidence>
<dbReference type="Gene3D" id="3.50.50.60">
    <property type="entry name" value="FAD/NAD(P)-binding domain"/>
    <property type="match status" value="1"/>
</dbReference>
<sequence>MKKVAIVGVGPTGIYTFHALVERGEPLEIQLYEQAEEAGIGMPYNSDNNADHMLANIASIEIPPIYISYLTWLQNQSDEYLAQFRLERTSLHERQFLPRVILGDYYRDRFLAIVDKAQRSGFTIRVYESSKVTDLQANPTGVSLWINHASQPVEVDFAAIASGHLWPETDAQARKFFPSPWTGLMEAQISACRVGILGTSLSAIDAAMAVVSQHGNFTTNTDRSLQFTRKPDSQNLKLTLMSRSGVLPEADFYCPLPYEPLNIVTKEAIENAIAEGQNGLLDRIFRLIVQQLQDAAPGWCQQVALATLNADTFPEVYFADRLKHDPFDWARRNLVEVERNKQEQHTVAWRYTLLRLHEVIEEIVPHLDASDEKRFRHGLARVFIDNYAAIPSESIRRLLALHDAGLIEILALGKDYERTNKQERTVIYHHGQRSEFDVFIDARGQRALQSKDIPFPTLRDQLLACGDEIPDIGEDYTLQAPENARNRIAFGGLPWLMHDRPFIQGLVVSAEIGAAMAKALTQRALKRRHKLWSSDEMD</sequence>
<dbReference type="RefSeq" id="WP_080858890.1">
    <property type="nucleotide sequence ID" value="NZ_CP077405.1"/>
</dbReference>
<proteinExistence type="predicted"/>
<name>A0A1V8P336_CITBR</name>
<gene>
    <name evidence="2" type="ORF">BZK42_05860</name>
</gene>
<dbReference type="EMBL" id="NAEW01000002">
    <property type="protein sequence ID" value="OQM43064.1"/>
    <property type="molecule type" value="Genomic_DNA"/>
</dbReference>
<feature type="domain" description="FAD-dependent urate hydroxylase HpyO/Asp monooxygenase CreE-like FAD/NAD(P)-binding" evidence="1">
    <location>
        <begin position="5"/>
        <end position="164"/>
    </location>
</feature>
<dbReference type="Proteomes" id="UP000192573">
    <property type="component" value="Unassembled WGS sequence"/>
</dbReference>
<dbReference type="AlphaFoldDB" id="A0A1V8P336"/>
<protein>
    <submittedName>
        <fullName evidence="2">FAD/NAD(P) binding domain-containing protein</fullName>
    </submittedName>
</protein>
<dbReference type="Pfam" id="PF13454">
    <property type="entry name" value="NAD_binding_9"/>
    <property type="match status" value="1"/>
</dbReference>
<evidence type="ECO:0000313" key="3">
    <source>
        <dbReference type="Proteomes" id="UP000192573"/>
    </source>
</evidence>
<dbReference type="PANTHER" id="PTHR40254">
    <property type="entry name" value="BLR0577 PROTEIN"/>
    <property type="match status" value="1"/>
</dbReference>
<comment type="caution">
    <text evidence="2">The sequence shown here is derived from an EMBL/GenBank/DDBJ whole genome shotgun (WGS) entry which is preliminary data.</text>
</comment>
<dbReference type="SUPFAM" id="SSF51905">
    <property type="entry name" value="FAD/NAD(P)-binding domain"/>
    <property type="match status" value="1"/>
</dbReference>
<reference evidence="2 3" key="1">
    <citation type="submission" date="2017-03" db="EMBL/GenBank/DDBJ databases">
        <authorList>
            <person name="Afonso C.L."/>
            <person name="Miller P.J."/>
            <person name="Scott M.A."/>
            <person name="Spackman E."/>
            <person name="Goraichik I."/>
            <person name="Dimitrov K.M."/>
            <person name="Suarez D.L."/>
            <person name="Swayne D.E."/>
        </authorList>
    </citation>
    <scope>NUCLEOTIDE SEQUENCE [LARGE SCALE GENOMIC DNA]</scope>
    <source>
        <strain evidence="2 3">ATCC 51113</strain>
    </source>
</reference>
<evidence type="ECO:0000259" key="1">
    <source>
        <dbReference type="Pfam" id="PF13454"/>
    </source>
</evidence>
<dbReference type="NCBIfam" id="NF007381">
    <property type="entry name" value="PRK09897.1"/>
    <property type="match status" value="1"/>
</dbReference>
<dbReference type="InterPro" id="IPR038732">
    <property type="entry name" value="HpyO/CreE_NAD-binding"/>
</dbReference>
<dbReference type="PANTHER" id="PTHR40254:SF1">
    <property type="entry name" value="BLR0577 PROTEIN"/>
    <property type="match status" value="1"/>
</dbReference>
<dbReference type="InterPro" id="IPR036188">
    <property type="entry name" value="FAD/NAD-bd_sf"/>
</dbReference>
<accession>A0A1V8P336</accession>
<dbReference type="InterPro" id="IPR052189">
    <property type="entry name" value="L-asp_N-monooxygenase_NS-form"/>
</dbReference>
<organism evidence="2 3">
    <name type="scientific">Citrobacter braakii</name>
    <dbReference type="NCBI Taxonomy" id="57706"/>
    <lineage>
        <taxon>Bacteria</taxon>
        <taxon>Pseudomonadati</taxon>
        <taxon>Pseudomonadota</taxon>
        <taxon>Gammaproteobacteria</taxon>
        <taxon>Enterobacterales</taxon>
        <taxon>Enterobacteriaceae</taxon>
        <taxon>Citrobacter</taxon>
        <taxon>Citrobacter freundii complex</taxon>
    </lineage>
</organism>